<dbReference type="InterPro" id="IPR000276">
    <property type="entry name" value="GPCR_Rhodpsn"/>
</dbReference>
<evidence type="ECO:0000256" key="8">
    <source>
        <dbReference type="ARBA" id="ARBA00023170"/>
    </source>
</evidence>
<accession>A0A8K0A634</accession>
<evidence type="ECO:0000256" key="10">
    <source>
        <dbReference type="RuleBase" id="RU000688"/>
    </source>
</evidence>
<feature type="transmembrane region" description="Helical" evidence="11">
    <location>
        <begin position="89"/>
        <end position="113"/>
    </location>
</feature>
<name>A0A8K0A634_BRALA</name>
<dbReference type="PRINTS" id="PR00237">
    <property type="entry name" value="GPCRRHODOPSN"/>
</dbReference>
<dbReference type="GO" id="GO:0042923">
    <property type="term" value="F:neuropeptide binding"/>
    <property type="evidence" value="ECO:0007669"/>
    <property type="project" value="TreeGrafter"/>
</dbReference>
<feature type="transmembrane region" description="Helical" evidence="11">
    <location>
        <begin position="261"/>
        <end position="281"/>
    </location>
</feature>
<dbReference type="PROSITE" id="PS00237">
    <property type="entry name" value="G_PROTEIN_RECEP_F1_1"/>
    <property type="match status" value="1"/>
</dbReference>
<feature type="transmembrane region" description="Helical" evidence="11">
    <location>
        <begin position="212"/>
        <end position="240"/>
    </location>
</feature>
<proteinExistence type="inferred from homology"/>
<evidence type="ECO:0000256" key="2">
    <source>
        <dbReference type="ARBA" id="ARBA00010663"/>
    </source>
</evidence>
<dbReference type="PRINTS" id="PR01012">
    <property type="entry name" value="NRPEPTIDEYR"/>
</dbReference>
<evidence type="ECO:0000256" key="7">
    <source>
        <dbReference type="ARBA" id="ARBA00023136"/>
    </source>
</evidence>
<dbReference type="PROSITE" id="PS50262">
    <property type="entry name" value="G_PROTEIN_RECEP_F1_2"/>
    <property type="match status" value="1"/>
</dbReference>
<dbReference type="GO" id="GO:0043005">
    <property type="term" value="C:neuron projection"/>
    <property type="evidence" value="ECO:0007669"/>
    <property type="project" value="TreeGrafter"/>
</dbReference>
<dbReference type="Gene3D" id="1.20.1070.10">
    <property type="entry name" value="Rhodopsin 7-helix transmembrane proteins"/>
    <property type="match status" value="1"/>
</dbReference>
<dbReference type="OrthoDB" id="6076970at2759"/>
<dbReference type="GO" id="GO:0005886">
    <property type="term" value="C:plasma membrane"/>
    <property type="evidence" value="ECO:0007669"/>
    <property type="project" value="UniProtKB-SubCell"/>
</dbReference>
<dbReference type="SUPFAM" id="SSF81321">
    <property type="entry name" value="Family A G protein-coupled receptor-like"/>
    <property type="match status" value="1"/>
</dbReference>
<feature type="transmembrane region" description="Helical" evidence="11">
    <location>
        <begin position="309"/>
        <end position="331"/>
    </location>
</feature>
<dbReference type="Pfam" id="PF00001">
    <property type="entry name" value="7tm_1"/>
    <property type="match status" value="1"/>
</dbReference>
<feature type="transmembrane region" description="Helical" evidence="11">
    <location>
        <begin position="125"/>
        <end position="146"/>
    </location>
</feature>
<sequence>MMRHIGDIFGVPENHSTFDNMDENDTDINDDFADPEKNITGHGHMPGPVTDVVLPVFYSVIFVVGLFGNLVVITVILKYHKMRSVANMYILNLAIADLCLLCILPFLTTNVFLGYWPFGGVMCKVVVGASNLNGFASFLFLMTLSIDRYHAMVHPLKSRKYRTIRRCKWACLAVWTGGLLVDLPYIIFANMEEQQQKVQCILDWPNQYLDQLATVFSFVIGFAIPVTVIIGCYWAILVGLRRSDQPSLQLRGSASSQASRRRLTVLVLVVVIVFVVCWLPYHLFAISRLLIDPEVIFSDPKTANIVQNVALSFNVLAFANSCVNPMLYSFLGKNFRQSFRQLFCCRQHDDITALSSR</sequence>
<evidence type="ECO:0000256" key="11">
    <source>
        <dbReference type="SAM" id="Phobius"/>
    </source>
</evidence>
<keyword evidence="14" id="KW-1185">Reference proteome</keyword>
<dbReference type="CDD" id="cd14970">
    <property type="entry name" value="7tmA_Opioid_R-like"/>
    <property type="match status" value="1"/>
</dbReference>
<evidence type="ECO:0000256" key="3">
    <source>
        <dbReference type="ARBA" id="ARBA00022475"/>
    </source>
</evidence>
<keyword evidence="5 11" id="KW-1133">Transmembrane helix</keyword>
<evidence type="ECO:0000256" key="4">
    <source>
        <dbReference type="ARBA" id="ARBA00022692"/>
    </source>
</evidence>
<dbReference type="EMBL" id="OV696692">
    <property type="protein sequence ID" value="CAH1269531.1"/>
    <property type="molecule type" value="Genomic_DNA"/>
</dbReference>
<dbReference type="AlphaFoldDB" id="A0A8K0A634"/>
<gene>
    <name evidence="13" type="primary">SSTR2</name>
    <name evidence="13" type="ORF">BLAG_LOCUS22147</name>
</gene>
<keyword evidence="8 10" id="KW-0675">Receptor</keyword>
<evidence type="ECO:0000259" key="12">
    <source>
        <dbReference type="PROSITE" id="PS50262"/>
    </source>
</evidence>
<keyword evidence="6 10" id="KW-0297">G-protein coupled receptor</keyword>
<dbReference type="InterPro" id="IPR017452">
    <property type="entry name" value="GPCR_Rhodpsn_7TM"/>
</dbReference>
<keyword evidence="4 10" id="KW-0812">Transmembrane</keyword>
<comment type="similarity">
    <text evidence="2 10">Belongs to the G-protein coupled receptor 1 family.</text>
</comment>
<protein>
    <submittedName>
        <fullName evidence="13">SSTR2 protein</fullName>
    </submittedName>
</protein>
<feature type="transmembrane region" description="Helical" evidence="11">
    <location>
        <begin position="167"/>
        <end position="188"/>
    </location>
</feature>
<dbReference type="Proteomes" id="UP000838412">
    <property type="component" value="Chromosome 7"/>
</dbReference>
<comment type="subcellular location">
    <subcellularLocation>
        <location evidence="1">Cell membrane</location>
        <topology evidence="1">Multi-pass membrane protein</topology>
    </subcellularLocation>
</comment>
<evidence type="ECO:0000313" key="14">
    <source>
        <dbReference type="Proteomes" id="UP000838412"/>
    </source>
</evidence>
<evidence type="ECO:0000256" key="1">
    <source>
        <dbReference type="ARBA" id="ARBA00004651"/>
    </source>
</evidence>
<reference evidence="13" key="1">
    <citation type="submission" date="2022-01" db="EMBL/GenBank/DDBJ databases">
        <authorList>
            <person name="Braso-Vives M."/>
        </authorList>
    </citation>
    <scope>NUCLEOTIDE SEQUENCE</scope>
</reference>
<feature type="domain" description="G-protein coupled receptors family 1 profile" evidence="12">
    <location>
        <begin position="68"/>
        <end position="328"/>
    </location>
</feature>
<dbReference type="PANTHER" id="PTHR24229">
    <property type="entry name" value="NEUROPEPTIDES RECEPTOR"/>
    <property type="match status" value="1"/>
</dbReference>
<evidence type="ECO:0000256" key="9">
    <source>
        <dbReference type="ARBA" id="ARBA00023224"/>
    </source>
</evidence>
<keyword evidence="9 10" id="KW-0807">Transducer</keyword>
<evidence type="ECO:0000256" key="5">
    <source>
        <dbReference type="ARBA" id="ARBA00022989"/>
    </source>
</evidence>
<evidence type="ECO:0000313" key="13">
    <source>
        <dbReference type="EMBL" id="CAH1269531.1"/>
    </source>
</evidence>
<feature type="transmembrane region" description="Helical" evidence="11">
    <location>
        <begin position="56"/>
        <end position="77"/>
    </location>
</feature>
<organism evidence="13 14">
    <name type="scientific">Branchiostoma lanceolatum</name>
    <name type="common">Common lancelet</name>
    <name type="synonym">Amphioxus lanceolatum</name>
    <dbReference type="NCBI Taxonomy" id="7740"/>
    <lineage>
        <taxon>Eukaryota</taxon>
        <taxon>Metazoa</taxon>
        <taxon>Chordata</taxon>
        <taxon>Cephalochordata</taxon>
        <taxon>Leptocardii</taxon>
        <taxon>Amphioxiformes</taxon>
        <taxon>Branchiostomatidae</taxon>
        <taxon>Branchiostoma</taxon>
    </lineage>
</organism>
<evidence type="ECO:0000256" key="6">
    <source>
        <dbReference type="ARBA" id="ARBA00023040"/>
    </source>
</evidence>
<keyword evidence="3" id="KW-1003">Cell membrane</keyword>
<dbReference type="GO" id="GO:0004983">
    <property type="term" value="F:neuropeptide Y receptor activity"/>
    <property type="evidence" value="ECO:0007669"/>
    <property type="project" value="InterPro"/>
</dbReference>
<dbReference type="PANTHER" id="PTHR24229:SF112">
    <property type="entry name" value="CHEMOKINE-LIKE RECEPTOR 1"/>
    <property type="match status" value="1"/>
</dbReference>
<dbReference type="InterPro" id="IPR000611">
    <property type="entry name" value="NPY_rcpt"/>
</dbReference>
<keyword evidence="7 11" id="KW-0472">Membrane</keyword>